<dbReference type="CDD" id="cd01083">
    <property type="entry name" value="GAG_Lyase"/>
    <property type="match status" value="1"/>
</dbReference>
<feature type="domain" description="Carbohydrate-binding module family 96" evidence="10">
    <location>
        <begin position="810"/>
        <end position="970"/>
    </location>
</feature>
<proteinExistence type="inferred from homology"/>
<dbReference type="SUPFAM" id="SSF49863">
    <property type="entry name" value="Hyaluronate lyase-like, C-terminal domain"/>
    <property type="match status" value="1"/>
</dbReference>
<organism evidence="11 12">
    <name type="scientific">Marinicrinis lubricantis</name>
    <dbReference type="NCBI Taxonomy" id="2086470"/>
    <lineage>
        <taxon>Bacteria</taxon>
        <taxon>Bacillati</taxon>
        <taxon>Bacillota</taxon>
        <taxon>Bacilli</taxon>
        <taxon>Bacillales</taxon>
        <taxon>Paenibacillaceae</taxon>
    </lineage>
</organism>
<evidence type="ECO:0000313" key="11">
    <source>
        <dbReference type="EMBL" id="MFC5985999.1"/>
    </source>
</evidence>
<dbReference type="Pfam" id="PF02278">
    <property type="entry name" value="Lyase_8"/>
    <property type="match status" value="1"/>
</dbReference>
<dbReference type="Pfam" id="PF02884">
    <property type="entry name" value="Lyase_8_C"/>
    <property type="match status" value="1"/>
</dbReference>
<comment type="subcellular location">
    <subcellularLocation>
        <location evidence="1">Secreted</location>
    </subcellularLocation>
</comment>
<dbReference type="InterPro" id="IPR014718">
    <property type="entry name" value="GH-type_carb-bd"/>
</dbReference>
<dbReference type="SUPFAM" id="SSF48230">
    <property type="entry name" value="Chondroitin AC/alginate lyase"/>
    <property type="match status" value="1"/>
</dbReference>
<dbReference type="Proteomes" id="UP001596250">
    <property type="component" value="Unassembled WGS sequence"/>
</dbReference>
<feature type="domain" description="BT-1020-like structural beta-sandwich" evidence="9">
    <location>
        <begin position="1253"/>
        <end position="1349"/>
    </location>
</feature>
<dbReference type="Gene3D" id="2.60.220.10">
    <property type="entry name" value="Polysaccharide lyase family 8-like, C-terminal"/>
    <property type="match status" value="1"/>
</dbReference>
<dbReference type="InterPro" id="IPR008929">
    <property type="entry name" value="Chondroitin_lyas"/>
</dbReference>
<feature type="domain" description="Polysaccharide lyase 8 N-terminal alpha-helical" evidence="8">
    <location>
        <begin position="46"/>
        <end position="369"/>
    </location>
</feature>
<dbReference type="InterPro" id="IPR054490">
    <property type="entry name" value="BT_1020-like_b-sandwich_1"/>
</dbReference>
<evidence type="ECO:0000256" key="4">
    <source>
        <dbReference type="ARBA" id="ARBA00022729"/>
    </source>
</evidence>
<keyword evidence="5 11" id="KW-0456">Lyase</keyword>
<dbReference type="SUPFAM" id="SSF74650">
    <property type="entry name" value="Galactose mutarotase-like"/>
    <property type="match status" value="1"/>
</dbReference>
<dbReference type="Gene3D" id="1.50.10.100">
    <property type="entry name" value="Chondroitin AC/alginate lyase"/>
    <property type="match status" value="1"/>
</dbReference>
<dbReference type="InterPro" id="IPR011013">
    <property type="entry name" value="Gal_mutarotase_sf_dom"/>
</dbReference>
<dbReference type="EMBL" id="JBHSQV010000035">
    <property type="protein sequence ID" value="MFC5985999.1"/>
    <property type="molecule type" value="Genomic_DNA"/>
</dbReference>
<evidence type="ECO:0000313" key="12">
    <source>
        <dbReference type="Proteomes" id="UP001596250"/>
    </source>
</evidence>
<sequence>MVKEGMRKAGMMCLLLMIILAAFMMYKENASADQSSDEFDELRLKWRYYLTGENMYELPVTEPELQARIDRITADARAAWNEMNTEADRDFLWENVHPNQYPDSAHIYENYKRLYRMAIAYCTKGSDLEGNAEMLDDLIQGLDWVYEHQYNERLDWQVNYHHWEINIPTLLAYTTVLLYDELGEERVDHYMNAVHKFAHDPTTYALSTTPSYGANRLSESLPIALRGILVKDGERLALVRDRLGDFEALIYPFVKQGNGWYRDGSFISHDRHAYNGTYGLEQYNKLISLVYLLEDSTWEIEDPRLENVYLWTNDGYLPLVHKGRMMDMVNGRSIARPGASDHVQGNKLIDSLLLLTEFADSKNAALYKQNLKQWAQGKADFNYMDSASIPLMLRMKDILEDNSVAAAPVLTYRQYAGMDRAVQQRPSYAFGLSMFSERIYDFETVHGENKRGWYTSSGMTYIYDQDYTQYNDNYWATVNMKRLPGTTVDAQYERPEGDSNKRSSASWVGGVEIAEQFGASGMELEGYGTTLTARKSWFAFDDEIVALGSNIGSQDQRTIETIVENRRLNKELDQLLTIDGEVQPSSLGWASPFDQIRWAHLEGSTEGADIGYVFPDGASIHALREERSGTWSDVSDMATDPNTYSNRYLTLWFDHGKNPQDESYRYIVLPDRSSEQVAQYSSQPDVTVLEQNEYVHAVKENRLNVLAALFWSDVKRTVDGMLTVDKKAAVAVHDRGEELEISVSDPTQENEGIIEVELNQSASGVVSSDSSIKVLQLSPTIRLAVQTHGSGGRTQRIILTRNDAAERTAASYVPVADASIHHGSKASENFGTATTLSVRDAGDETKNRRAFLKFDLATAESVNRAVLRVHGYSDSGEYGLLNVLGSGNQWSETELTWNNAPPYESSVLDAVFINGMEKYYELDVTDYVKQQLAGGRNEVTLVLAGTDYENILLPIHSKEHSYGSPQLWVEGTFHTGAPPEIEDPTYGKWMTKAVEQYFDHDTPGSIPAHWNIQAEGGEAVTIQPAGSNGDLELKLQSGGEPLTALLPFEQQEGLVYTEFRMKSGQTNSRVNVSLESSDHESPVIELVFDERGRITASNGKDEVWLQSYSKDGWYKIQILADTAAGTYDVYMDEVRKAARLSFRQQTDALDAAKFEVQPSGLFFVDDVSVGTTSAMQPAPSEEDQRNSDDWNAQLPIYTVSDHFNGEEWTNGWSFNETGGTVQFISTPSGSNRSLRLMNLRTGQTGATRTFDSRTGKVTVEYWVLPEQRNQTFGAPYVRDSANRDLAVILFNGNGNIQAFNGAAAQNIKPYEAGEWVHIRLDMDTYTKTYDLYLNGQLAASQFGFRRTDSTGVGRLFFFSNAAAGSLYLDNVRVTSEEDRFKLPHSALYPGLTISAPERALPGETFQAALHFDSKGYIAEPERMLIHYDREVFTYEGAEDGSVEYDVQEVDPGTIMVMKNDDEYGGELPKLSFSVLEQANGPAGSIRLAFSEVYLVQEGMSIQTPGHSISIAFQEDQQPPNTLVKLFPEYPNGMNGWYIEPLSVTLEVYDDRSGPSSLSYSMDHGVTWHVYEQPVVNIPIHIDGDYTLLYLSTDRAGNMENEKSVHFRLDQTAPQVLLNIAEEAVFSNEGEMKLELSVSDEGSGVDAEKTVVKLDGTVIHADESIALYRLTPGLHVLTVQVYDFAGNVHERQIRFYTETSVQALKSLVLLFAANGEIDQQGIANSLLVKLEKGSLSAFVNELNAQRGKHISIEAADILLRDAMLLLD</sequence>
<dbReference type="InterPro" id="IPR055372">
    <property type="entry name" value="CBM96"/>
</dbReference>
<evidence type="ECO:0000256" key="3">
    <source>
        <dbReference type="ARBA" id="ARBA00022525"/>
    </source>
</evidence>
<dbReference type="NCBIfam" id="NF033679">
    <property type="entry name" value="DNRLRE_dom"/>
    <property type="match status" value="1"/>
</dbReference>
<dbReference type="SUPFAM" id="SSF49899">
    <property type="entry name" value="Concanavalin A-like lectins/glucanases"/>
    <property type="match status" value="1"/>
</dbReference>
<feature type="domain" description="BT-1020-like structural beta-sandwich" evidence="9">
    <location>
        <begin position="1057"/>
        <end position="1144"/>
    </location>
</feature>
<evidence type="ECO:0000259" key="6">
    <source>
        <dbReference type="Pfam" id="PF02278"/>
    </source>
</evidence>
<dbReference type="PANTHER" id="PTHR38481:SF1">
    <property type="entry name" value="HYALURONATE LYASE"/>
    <property type="match status" value="1"/>
</dbReference>
<dbReference type="InterPro" id="IPR013320">
    <property type="entry name" value="ConA-like_dom_sf"/>
</dbReference>
<dbReference type="InterPro" id="IPR003159">
    <property type="entry name" value="Lyase_8_central_dom"/>
</dbReference>
<keyword evidence="3" id="KW-0964">Secreted</keyword>
<keyword evidence="12" id="KW-1185">Reference proteome</keyword>
<dbReference type="GO" id="GO:0016829">
    <property type="term" value="F:lyase activity"/>
    <property type="evidence" value="ECO:0007669"/>
    <property type="project" value="UniProtKB-KW"/>
</dbReference>
<dbReference type="Pfam" id="PF22585">
    <property type="entry name" value="Sialidase-like_CBM"/>
    <property type="match status" value="2"/>
</dbReference>
<comment type="similarity">
    <text evidence="2">Belongs to the polysaccharide lyase 8 family.</text>
</comment>
<reference evidence="12" key="1">
    <citation type="journal article" date="2019" name="Int. J. Syst. Evol. Microbiol.">
        <title>The Global Catalogue of Microorganisms (GCM) 10K type strain sequencing project: providing services to taxonomists for standard genome sequencing and annotation.</title>
        <authorList>
            <consortium name="The Broad Institute Genomics Platform"/>
            <consortium name="The Broad Institute Genome Sequencing Center for Infectious Disease"/>
            <person name="Wu L."/>
            <person name="Ma J."/>
        </authorList>
    </citation>
    <scope>NUCLEOTIDE SEQUENCE [LARGE SCALE GENOMIC DNA]</scope>
    <source>
        <strain evidence="12">CCM 8749</strain>
    </source>
</reference>
<dbReference type="Pfam" id="PF08124">
    <property type="entry name" value="Lyase_8_N"/>
    <property type="match status" value="1"/>
</dbReference>
<name>A0ABW1ILN7_9BACL</name>
<dbReference type="Gene3D" id="2.70.98.10">
    <property type="match status" value="1"/>
</dbReference>
<feature type="domain" description="Polysaccharide lyase family 8 central" evidence="6">
    <location>
        <begin position="413"/>
        <end position="671"/>
    </location>
</feature>
<evidence type="ECO:0000256" key="2">
    <source>
        <dbReference type="ARBA" id="ARBA00006699"/>
    </source>
</evidence>
<evidence type="ECO:0000259" key="9">
    <source>
        <dbReference type="Pfam" id="PF22585"/>
    </source>
</evidence>
<evidence type="ECO:0000256" key="5">
    <source>
        <dbReference type="ARBA" id="ARBA00023239"/>
    </source>
</evidence>
<evidence type="ECO:0000259" key="7">
    <source>
        <dbReference type="Pfam" id="PF02884"/>
    </source>
</evidence>
<feature type="domain" description="Polysaccharide lyase family 8 C-terminal" evidence="7">
    <location>
        <begin position="687"/>
        <end position="753"/>
    </location>
</feature>
<dbReference type="PANTHER" id="PTHR38481">
    <property type="entry name" value="HYALURONATE LYASE"/>
    <property type="match status" value="1"/>
</dbReference>
<comment type="caution">
    <text evidence="11">The sequence shown here is derived from an EMBL/GenBank/DDBJ whole genome shotgun (WGS) entry which is preliminary data.</text>
</comment>
<evidence type="ECO:0000259" key="10">
    <source>
        <dbReference type="Pfam" id="PF24517"/>
    </source>
</evidence>
<dbReference type="RefSeq" id="WP_379893304.1">
    <property type="nucleotide sequence ID" value="NZ_CBCSCT010000004.1"/>
</dbReference>
<protein>
    <submittedName>
        <fullName evidence="11">Polysaccharide lyase family 8 super-sandwich domain-containing protein</fullName>
    </submittedName>
</protein>
<dbReference type="InterPro" id="IPR011071">
    <property type="entry name" value="Lyase_8-like_C"/>
</dbReference>
<dbReference type="InterPro" id="IPR038970">
    <property type="entry name" value="Lyase_8"/>
</dbReference>
<evidence type="ECO:0000259" key="8">
    <source>
        <dbReference type="Pfam" id="PF08124"/>
    </source>
</evidence>
<evidence type="ECO:0000256" key="1">
    <source>
        <dbReference type="ARBA" id="ARBA00004613"/>
    </source>
</evidence>
<keyword evidence="4" id="KW-0732">Signal</keyword>
<dbReference type="InterPro" id="IPR012970">
    <property type="entry name" value="Lyase_8_alpha_N"/>
</dbReference>
<gene>
    <name evidence="11" type="ORF">ACFPXP_06090</name>
</gene>
<dbReference type="Pfam" id="PF24517">
    <property type="entry name" value="CBM96"/>
    <property type="match status" value="1"/>
</dbReference>
<dbReference type="Gene3D" id="2.60.120.200">
    <property type="match status" value="1"/>
</dbReference>
<accession>A0ABW1ILN7</accession>
<dbReference type="InterPro" id="IPR004103">
    <property type="entry name" value="Lyase_8_C"/>
</dbReference>